<evidence type="ECO:0000313" key="1">
    <source>
        <dbReference type="EMBL" id="ATA21878.1"/>
    </source>
</evidence>
<dbReference type="KEGG" id="gqu:AWC35_22480"/>
<proteinExistence type="predicted"/>
<protein>
    <recommendedName>
        <fullName evidence="3">Transposase</fullName>
    </recommendedName>
</protein>
<sequence length="86" mass="9889">MIKKTQCTVKPDNFFWRYGKSTGWRNKQPVGDSSARRATAIAFILSKQTLTGRQICRFPGFIIDLLRCMGFDEGMSHTEMEAPWNN</sequence>
<evidence type="ECO:0000313" key="2">
    <source>
        <dbReference type="Proteomes" id="UP000217182"/>
    </source>
</evidence>
<dbReference type="EMBL" id="CP014136">
    <property type="protein sequence ID" value="ATA21878.1"/>
    <property type="molecule type" value="Genomic_DNA"/>
</dbReference>
<keyword evidence="2" id="KW-1185">Reference proteome</keyword>
<gene>
    <name evidence="1" type="ORF">AWC35_22480</name>
</gene>
<dbReference type="AlphaFoldDB" id="A0A250B6J1"/>
<evidence type="ECO:0008006" key="3">
    <source>
        <dbReference type="Google" id="ProtNLM"/>
    </source>
</evidence>
<dbReference type="Proteomes" id="UP000217182">
    <property type="component" value="Chromosome"/>
</dbReference>
<name>A0A250B6J1_9GAMM</name>
<accession>A0A250B6J1</accession>
<organism evidence="1 2">
    <name type="scientific">Gibbsiella quercinecans</name>
    <dbReference type="NCBI Taxonomy" id="929813"/>
    <lineage>
        <taxon>Bacteria</taxon>
        <taxon>Pseudomonadati</taxon>
        <taxon>Pseudomonadota</taxon>
        <taxon>Gammaproteobacteria</taxon>
        <taxon>Enterobacterales</taxon>
        <taxon>Yersiniaceae</taxon>
        <taxon>Gibbsiella</taxon>
    </lineage>
</organism>
<reference evidence="1 2" key="1">
    <citation type="submission" date="2016-01" db="EMBL/GenBank/DDBJ databases">
        <authorList>
            <person name="Oliw E.H."/>
        </authorList>
    </citation>
    <scope>NUCLEOTIDE SEQUENCE [LARGE SCALE GENOMIC DNA]</scope>
    <source>
        <strain evidence="1 2">FRB97</strain>
    </source>
</reference>